<dbReference type="InterPro" id="IPR019200">
    <property type="entry name" value="ATP_adenylylTrfase_C"/>
</dbReference>
<dbReference type="EMBL" id="JABWAD010000022">
    <property type="protein sequence ID" value="KAF6070762.1"/>
    <property type="molecule type" value="Genomic_DNA"/>
</dbReference>
<protein>
    <submittedName>
        <fullName evidence="3">ATP adenylyltransferase family protein</fullName>
    </submittedName>
</protein>
<dbReference type="GO" id="GO:0004780">
    <property type="term" value="F:sulfate adenylyltransferase (ADP) activity"/>
    <property type="evidence" value="ECO:0007669"/>
    <property type="project" value="TreeGrafter"/>
</dbReference>
<dbReference type="InterPro" id="IPR036265">
    <property type="entry name" value="HIT-like_sf"/>
</dbReference>
<name>A0A8H6C1U6_CANAX</name>
<dbReference type="GO" id="GO:0009164">
    <property type="term" value="P:nucleoside catabolic process"/>
    <property type="evidence" value="ECO:0007669"/>
    <property type="project" value="TreeGrafter"/>
</dbReference>
<comment type="caution">
    <text evidence="3">The sequence shown here is derived from an EMBL/GenBank/DDBJ whole genome shotgun (WGS) entry which is preliminary data.</text>
</comment>
<evidence type="ECO:0000313" key="3">
    <source>
        <dbReference type="EMBL" id="KAF6070762.1"/>
    </source>
</evidence>
<evidence type="ECO:0000259" key="1">
    <source>
        <dbReference type="Pfam" id="PF09830"/>
    </source>
</evidence>
<organism evidence="3 4">
    <name type="scientific">Candida albicans</name>
    <name type="common">Yeast</name>
    <dbReference type="NCBI Taxonomy" id="5476"/>
    <lineage>
        <taxon>Eukaryota</taxon>
        <taxon>Fungi</taxon>
        <taxon>Dikarya</taxon>
        <taxon>Ascomycota</taxon>
        <taxon>Saccharomycotina</taxon>
        <taxon>Pichiomycetes</taxon>
        <taxon>Debaryomycetaceae</taxon>
        <taxon>Candida/Lodderomyces clade</taxon>
        <taxon>Candida</taxon>
    </lineage>
</organism>
<dbReference type="GO" id="GO:0009165">
    <property type="term" value="P:nucleotide biosynthetic process"/>
    <property type="evidence" value="ECO:0007669"/>
    <property type="project" value="TreeGrafter"/>
</dbReference>
<evidence type="ECO:0000313" key="4">
    <source>
        <dbReference type="Proteomes" id="UP000536275"/>
    </source>
</evidence>
<feature type="domain" description="ATP adenylyltransferase C-terminal" evidence="1">
    <location>
        <begin position="239"/>
        <end position="356"/>
    </location>
</feature>
<dbReference type="PANTHER" id="PTHR42746">
    <property type="entry name" value="DIADENOSINE 5',5'''-P1,P4-TETRAPHOSPHATE PHOSPHORYLASE"/>
    <property type="match status" value="1"/>
</dbReference>
<dbReference type="InterPro" id="IPR053364">
    <property type="entry name" value="Fork-head_TF_regulator"/>
</dbReference>
<keyword evidence="3" id="KW-0548">Nucleotidyltransferase</keyword>
<gene>
    <name evidence="3" type="ORF">FOB64_001847</name>
</gene>
<keyword evidence="3" id="KW-0808">Transferase</keyword>
<dbReference type="GO" id="GO:0008796">
    <property type="term" value="F:bis(5'-nucleosyl)-tetraphosphatase activity"/>
    <property type="evidence" value="ECO:0007669"/>
    <property type="project" value="TreeGrafter"/>
</dbReference>
<dbReference type="AlphaFoldDB" id="A0A8H6C1U6"/>
<dbReference type="InterPro" id="IPR043171">
    <property type="entry name" value="Ap4A_phos1/2-like"/>
</dbReference>
<dbReference type="InterPro" id="IPR045759">
    <property type="entry name" value="Ap4A_phos1/2_N"/>
</dbReference>
<dbReference type="GO" id="GO:0003877">
    <property type="term" value="F:ATP:ADP adenylyltransferase activity"/>
    <property type="evidence" value="ECO:0007669"/>
    <property type="project" value="InterPro"/>
</dbReference>
<dbReference type="Gene3D" id="3.30.428.70">
    <property type="match status" value="1"/>
</dbReference>
<accession>A0A8H6C1U6</accession>
<sequence>MTSKYQLSDDFYLKLSNKYDSAIKGEHILFNGDSAINEIEKIAITDENDNQSNTTATTTTTTTTTTIDVQLTLLKSLMHRPEIGTKPKIESSQNSNPFLKPEPELTIVDNYNDDEFKIVFNKFPVVPRHFMLITKEFKSQNTPLSPSELMATYKILQALKNQNQNQNQNQNSDQNTENWFAFYNCGPESGASQPHKHIQFMTLPSREQFKPYAETLFQNKEDDEQQQEPQKIEPKQNKDLPFAHFFIPIVADDVVDEEELPNLFSSILQKTLTELRETEQTHISYNFIMTLNYMLMIPRSKGKYGGDENKDEDKDKDKLGINSCGFQGLILCKNQELFDLVKSVGPLQILKDVGLPNSSHKTTTEYDY</sequence>
<dbReference type="Pfam" id="PF19327">
    <property type="entry name" value="Ap4A_phos_N"/>
    <property type="match status" value="1"/>
</dbReference>
<evidence type="ECO:0000259" key="2">
    <source>
        <dbReference type="Pfam" id="PF19327"/>
    </source>
</evidence>
<dbReference type="SUPFAM" id="SSF54197">
    <property type="entry name" value="HIT-like"/>
    <property type="match status" value="1"/>
</dbReference>
<dbReference type="PANTHER" id="PTHR42746:SF2">
    <property type="entry name" value="DIADENOSINE 5',5'''-P1,P4-TETRAPHOSPHATE PHOSPHORYLASE 2-RELATED"/>
    <property type="match status" value="1"/>
</dbReference>
<proteinExistence type="predicted"/>
<reference evidence="3 4" key="1">
    <citation type="submission" date="2020-03" db="EMBL/GenBank/DDBJ databases">
        <title>FDA dAtabase for Regulatory Grade micrObial Sequences (FDA-ARGOS): Supporting development and validation of Infectious Disease Dx tests.</title>
        <authorList>
            <person name="Campos J."/>
            <person name="Goldberg B."/>
            <person name="Tallon L."/>
            <person name="Sadzewicz L."/>
            <person name="Vavikolanu K."/>
            <person name="Mehta A."/>
            <person name="Aluvathingal J."/>
            <person name="Nadendla S."/>
            <person name="Nandy P."/>
            <person name="Geyer C."/>
            <person name="Yan Y."/>
            <person name="Sichtig H."/>
        </authorList>
    </citation>
    <scope>NUCLEOTIDE SEQUENCE [LARGE SCALE GENOMIC DNA]</scope>
    <source>
        <strain evidence="3 4">FDAARGOS_656</strain>
    </source>
</reference>
<dbReference type="Proteomes" id="UP000536275">
    <property type="component" value="Unassembled WGS sequence"/>
</dbReference>
<dbReference type="Pfam" id="PF09830">
    <property type="entry name" value="ATP_transf"/>
    <property type="match status" value="1"/>
</dbReference>
<feature type="domain" description="Ap4A phosphorylase 1/2 N-terminal" evidence="2">
    <location>
        <begin position="48"/>
        <end position="208"/>
    </location>
</feature>